<feature type="region of interest" description="Disordered" evidence="1">
    <location>
        <begin position="332"/>
        <end position="386"/>
    </location>
</feature>
<feature type="compositionally biased region" description="Pro residues" evidence="1">
    <location>
        <begin position="337"/>
        <end position="347"/>
    </location>
</feature>
<dbReference type="OrthoDB" id="9809788at2"/>
<feature type="chain" id="PRO_5009792026" description="Extensin-like C-terminal domain-containing protein" evidence="2">
    <location>
        <begin position="24"/>
        <end position="386"/>
    </location>
</feature>
<evidence type="ECO:0000313" key="4">
    <source>
        <dbReference type="EMBL" id="CUU42342.1"/>
    </source>
</evidence>
<evidence type="ECO:0000313" key="5">
    <source>
        <dbReference type="Proteomes" id="UP000065734"/>
    </source>
</evidence>
<dbReference type="AlphaFoldDB" id="A0A0P0J0L5"/>
<name>A0A0P0J0L5_BLAVI</name>
<evidence type="ECO:0000259" key="3">
    <source>
        <dbReference type="Pfam" id="PF06904"/>
    </source>
</evidence>
<dbReference type="EMBL" id="LN907867">
    <property type="protein sequence ID" value="CUU42342.1"/>
    <property type="molecule type" value="Genomic_DNA"/>
</dbReference>
<dbReference type="Pfam" id="PF06904">
    <property type="entry name" value="Extensin-like_C"/>
    <property type="match status" value="1"/>
</dbReference>
<dbReference type="PATRIC" id="fig|1079.6.peg.1971"/>
<keyword evidence="2" id="KW-0732">Signal</keyword>
<dbReference type="STRING" id="1079.BVIR_1906"/>
<feature type="signal peptide" evidence="2">
    <location>
        <begin position="1"/>
        <end position="23"/>
    </location>
</feature>
<gene>
    <name evidence="4" type="ORF">BVIRIDIS_13510</name>
</gene>
<sequence>MQMRTVTGFALALALGSSGAALAQGSAHIEIVPPLPLHKAVFSFSTLPVETGLPVDIAAAGVVPLPPQHALSPWSIAGAPPKPVTALGAIAAVVPLPPRRPTLPPAGLALTSVGVQPADLGVPRNLPASPDGHCRNVFALGYAVAKPVPPVKGVGTCGAAEVVELSAVVLADGSRVAIEPAATLNCRMAEGLSRWVREDLAPSAARVGHPFKALKNFASYDCRGRNRNPLAKMSEHGHANAIDIRGFESRDGQWRFIDNPDMPQALLTEMKRGACERFMTVLGPGSDGYHENHIHVDLAERASGRRLCSWRMDEPVVAQSPRSAKPADLARTLIPVQPRPPAPPSPSRPVETGEDAPTPSLAEVPADTPERAGFAEPPAPSLRGGQ</sequence>
<dbReference type="Proteomes" id="UP000065734">
    <property type="component" value="Chromosome I"/>
</dbReference>
<protein>
    <recommendedName>
        <fullName evidence="3">Extensin-like C-terminal domain-containing protein</fullName>
    </recommendedName>
</protein>
<accession>A0A0P0J0L5</accession>
<feature type="domain" description="Extensin-like C-terminal" evidence="3">
    <location>
        <begin position="134"/>
        <end position="308"/>
    </location>
</feature>
<dbReference type="KEGG" id="bvr:BVIR_1906"/>
<evidence type="ECO:0000256" key="1">
    <source>
        <dbReference type="SAM" id="MobiDB-lite"/>
    </source>
</evidence>
<evidence type="ECO:0000256" key="2">
    <source>
        <dbReference type="SAM" id="SignalP"/>
    </source>
</evidence>
<keyword evidence="5" id="KW-1185">Reference proteome</keyword>
<dbReference type="InterPro" id="IPR009683">
    <property type="entry name" value="Extensin-like_C"/>
</dbReference>
<reference evidence="5" key="1">
    <citation type="journal article" date="2016" name="Genome Announc.">
        <title>Revised genome sequence of the purple photosynthetic bacterium Blastochloris viridis.</title>
        <authorList>
            <person name="Liu L.N."/>
            <person name="Faulkner M."/>
            <person name="Liu X."/>
            <person name="Huang F."/>
            <person name="Darby A.C."/>
            <person name="Hall N."/>
        </authorList>
    </citation>
    <scope>NUCLEOTIDE SEQUENCE [LARGE SCALE GENOMIC DNA]</scope>
    <source>
        <strain evidence="5">ATCC 19567 / DSM 133 / F</strain>
    </source>
</reference>
<organism evidence="4 5">
    <name type="scientific">Blastochloris viridis</name>
    <name type="common">Rhodopseudomonas viridis</name>
    <dbReference type="NCBI Taxonomy" id="1079"/>
    <lineage>
        <taxon>Bacteria</taxon>
        <taxon>Pseudomonadati</taxon>
        <taxon>Pseudomonadota</taxon>
        <taxon>Alphaproteobacteria</taxon>
        <taxon>Hyphomicrobiales</taxon>
        <taxon>Blastochloridaceae</taxon>
        <taxon>Blastochloris</taxon>
    </lineage>
</organism>
<proteinExistence type="predicted"/>